<dbReference type="Proteomes" id="UP001367508">
    <property type="component" value="Unassembled WGS sequence"/>
</dbReference>
<gene>
    <name evidence="1" type="ORF">VNO77_24271</name>
</gene>
<sequence length="96" mass="10969">MNNDSPSNGECLSTHYLWQCKMRMLVKHCTVRHVNSYHTPSIGIWKLRIEKIVLGKDRYNEFGVDLMKTKVVTVGHKKMKSIDSGTRMENEAGDGS</sequence>
<evidence type="ECO:0000313" key="1">
    <source>
        <dbReference type="EMBL" id="KAK7330085.1"/>
    </source>
</evidence>
<name>A0AAN9L5Z4_CANGL</name>
<organism evidence="1 2">
    <name type="scientific">Canavalia gladiata</name>
    <name type="common">Sword bean</name>
    <name type="synonym">Dolichos gladiatus</name>
    <dbReference type="NCBI Taxonomy" id="3824"/>
    <lineage>
        <taxon>Eukaryota</taxon>
        <taxon>Viridiplantae</taxon>
        <taxon>Streptophyta</taxon>
        <taxon>Embryophyta</taxon>
        <taxon>Tracheophyta</taxon>
        <taxon>Spermatophyta</taxon>
        <taxon>Magnoliopsida</taxon>
        <taxon>eudicotyledons</taxon>
        <taxon>Gunneridae</taxon>
        <taxon>Pentapetalae</taxon>
        <taxon>rosids</taxon>
        <taxon>fabids</taxon>
        <taxon>Fabales</taxon>
        <taxon>Fabaceae</taxon>
        <taxon>Papilionoideae</taxon>
        <taxon>50 kb inversion clade</taxon>
        <taxon>NPAAA clade</taxon>
        <taxon>indigoferoid/millettioid clade</taxon>
        <taxon>Phaseoleae</taxon>
        <taxon>Canavalia</taxon>
    </lineage>
</organism>
<reference evidence="1 2" key="1">
    <citation type="submission" date="2024-01" db="EMBL/GenBank/DDBJ databases">
        <title>The genomes of 5 underutilized Papilionoideae crops provide insights into root nodulation and disease resistanc.</title>
        <authorList>
            <person name="Jiang F."/>
        </authorList>
    </citation>
    <scope>NUCLEOTIDE SEQUENCE [LARGE SCALE GENOMIC DNA]</scope>
    <source>
        <strain evidence="1">LVBAO_FW01</strain>
        <tissue evidence="1">Leaves</tissue>
    </source>
</reference>
<comment type="caution">
    <text evidence="1">The sequence shown here is derived from an EMBL/GenBank/DDBJ whole genome shotgun (WGS) entry which is preliminary data.</text>
</comment>
<dbReference type="AlphaFoldDB" id="A0AAN9L5Z4"/>
<evidence type="ECO:0000313" key="2">
    <source>
        <dbReference type="Proteomes" id="UP001367508"/>
    </source>
</evidence>
<protein>
    <submittedName>
        <fullName evidence="1">Uncharacterized protein</fullName>
    </submittedName>
</protein>
<dbReference type="EMBL" id="JAYMYQ010000005">
    <property type="protein sequence ID" value="KAK7330085.1"/>
    <property type="molecule type" value="Genomic_DNA"/>
</dbReference>
<keyword evidence="2" id="KW-1185">Reference proteome</keyword>
<proteinExistence type="predicted"/>
<accession>A0AAN9L5Z4</accession>